<dbReference type="InterPro" id="IPR050259">
    <property type="entry name" value="SDR"/>
</dbReference>
<reference evidence="2 3" key="1">
    <citation type="submission" date="2021-06" db="EMBL/GenBank/DDBJ databases">
        <title>Bacillus sp. RD4P76, an endophyte from a halophyte.</title>
        <authorList>
            <person name="Sun J.-Q."/>
        </authorList>
    </citation>
    <scope>NUCLEOTIDE SEQUENCE [LARGE SCALE GENOMIC DNA]</scope>
    <source>
        <strain evidence="2 3">JCM 17098</strain>
    </source>
</reference>
<dbReference type="PANTHER" id="PTHR42879:SF2">
    <property type="entry name" value="3-OXOACYL-[ACYL-CARRIER-PROTEIN] REDUCTASE FABG"/>
    <property type="match status" value="1"/>
</dbReference>
<comment type="similarity">
    <text evidence="1">Belongs to the short-chain dehydrogenases/reductases (SDR) family.</text>
</comment>
<keyword evidence="3" id="KW-1185">Reference proteome</keyword>
<accession>A0ABS6JWB5</accession>
<name>A0ABS6JWB5_9BACI</name>
<dbReference type="NCBIfam" id="NF047420">
    <property type="entry name" value="EF_P_mod_YmfI"/>
    <property type="match status" value="1"/>
</dbReference>
<dbReference type="SUPFAM" id="SSF51735">
    <property type="entry name" value="NAD(P)-binding Rossmann-fold domains"/>
    <property type="match status" value="1"/>
</dbReference>
<dbReference type="PANTHER" id="PTHR42879">
    <property type="entry name" value="3-OXOACYL-(ACYL-CARRIER-PROTEIN) REDUCTASE"/>
    <property type="match status" value="1"/>
</dbReference>
<dbReference type="EMBL" id="JAHQCR010000057">
    <property type="protein sequence ID" value="MBU9722680.1"/>
    <property type="molecule type" value="Genomic_DNA"/>
</dbReference>
<proteinExistence type="inferred from homology"/>
<dbReference type="RefSeq" id="WP_088075632.1">
    <property type="nucleotide sequence ID" value="NZ_JAHQCR010000057.1"/>
</dbReference>
<evidence type="ECO:0000313" key="3">
    <source>
        <dbReference type="Proteomes" id="UP000790580"/>
    </source>
</evidence>
<protein>
    <submittedName>
        <fullName evidence="2">SDR family oxidoreductase</fullName>
    </submittedName>
</protein>
<dbReference type="InterPro" id="IPR002347">
    <property type="entry name" value="SDR_fam"/>
</dbReference>
<evidence type="ECO:0000313" key="2">
    <source>
        <dbReference type="EMBL" id="MBU9722680.1"/>
    </source>
</evidence>
<organism evidence="2 3">
    <name type="scientific">Evansella alkalicola</name>
    <dbReference type="NCBI Taxonomy" id="745819"/>
    <lineage>
        <taxon>Bacteria</taxon>
        <taxon>Bacillati</taxon>
        <taxon>Bacillota</taxon>
        <taxon>Bacilli</taxon>
        <taxon>Bacillales</taxon>
        <taxon>Bacillaceae</taxon>
        <taxon>Evansella</taxon>
    </lineage>
</organism>
<sequence length="244" mass="26072">MSNGLVAFISGASGGIGGAIAENLAADGYSLILQYNQNKDKAVALRNSIIQKYKVEIDLVQADFSKPEETLKKVQELSINPEVIVHNSGSSKWGLFTDLTHEELSQELVSGVTTPMMLTQTFLPYLLRRKQGKIIVISSIWGITGASCEVLYSTIKGGLNSFVKALAKEVAPSNIQVNAVAPGAIDTAMIGHLTASEQQDLISEIPAGRLGTPEDVASIVSFLVSPKSNYINGQIISTNGAWYC</sequence>
<comment type="caution">
    <text evidence="2">The sequence shown here is derived from an EMBL/GenBank/DDBJ whole genome shotgun (WGS) entry which is preliminary data.</text>
</comment>
<dbReference type="Gene3D" id="3.40.50.720">
    <property type="entry name" value="NAD(P)-binding Rossmann-like Domain"/>
    <property type="match status" value="1"/>
</dbReference>
<dbReference type="PRINTS" id="PR00080">
    <property type="entry name" value="SDRFAMILY"/>
</dbReference>
<dbReference type="Proteomes" id="UP000790580">
    <property type="component" value="Unassembled WGS sequence"/>
</dbReference>
<gene>
    <name evidence="2" type="ORF">KS407_14785</name>
</gene>
<dbReference type="Pfam" id="PF13561">
    <property type="entry name" value="adh_short_C2"/>
    <property type="match status" value="1"/>
</dbReference>
<evidence type="ECO:0000256" key="1">
    <source>
        <dbReference type="ARBA" id="ARBA00006484"/>
    </source>
</evidence>
<dbReference type="InterPro" id="IPR036291">
    <property type="entry name" value="NAD(P)-bd_dom_sf"/>
</dbReference>
<dbReference type="PRINTS" id="PR00081">
    <property type="entry name" value="GDHRDH"/>
</dbReference>